<accession>A0A098DUR7</accession>
<reference evidence="1 3" key="3">
    <citation type="journal article" date="2015" name="BMC Genomics">
        <title>The completed genome sequence of the pathogenic ascomycete fungus Fusarium graminearum.</title>
        <authorList>
            <person name="King R."/>
            <person name="Urban M."/>
            <person name="Hammond-Kosack M.C."/>
            <person name="Hassani-Pak K."/>
            <person name="Hammond-Kosack K.E."/>
        </authorList>
    </citation>
    <scope>NUCLEOTIDE SEQUENCE [LARGE SCALE GENOMIC DNA]</scope>
    <source>
        <strain evidence="3">ATCC MYA-4620 / CBS 123657 / FGSC 9075 / NRRL 31084 / PH-1</strain>
        <strain evidence="1">PH-1</strain>
    </source>
</reference>
<organism evidence="1 3">
    <name type="scientific">Gibberella zeae (strain ATCC MYA-4620 / CBS 123657 / FGSC 9075 / NRRL 31084 / PH-1)</name>
    <name type="common">Wheat head blight fungus</name>
    <name type="synonym">Fusarium graminearum</name>
    <dbReference type="NCBI Taxonomy" id="229533"/>
    <lineage>
        <taxon>Eukaryota</taxon>
        <taxon>Fungi</taxon>
        <taxon>Dikarya</taxon>
        <taxon>Ascomycota</taxon>
        <taxon>Pezizomycotina</taxon>
        <taxon>Sordariomycetes</taxon>
        <taxon>Hypocreomycetidae</taxon>
        <taxon>Hypocreales</taxon>
        <taxon>Nectriaceae</taxon>
        <taxon>Fusarium</taxon>
    </lineage>
</organism>
<dbReference type="KEGG" id="fgr:FGSG_13591"/>
<accession>I1S9R0</accession>
<evidence type="ECO:0000313" key="1">
    <source>
        <dbReference type="EMBL" id="CEF85087.1"/>
    </source>
</evidence>
<evidence type="ECO:0000313" key="3">
    <source>
        <dbReference type="Proteomes" id="UP000070720"/>
    </source>
</evidence>
<dbReference type="RefSeq" id="XP_011328271.1">
    <property type="nucleotide sequence ID" value="XM_011329969.1"/>
</dbReference>
<dbReference type="VEuPathDB" id="FungiDB:FGRAMPH1_01G27045"/>
<proteinExistence type="predicted"/>
<protein>
    <submittedName>
        <fullName evidence="1">Chromosome 4, complete genome</fullName>
    </submittedName>
</protein>
<name>I1S9R0_GIBZE</name>
<dbReference type="InParanoid" id="I1S9R0"/>
<dbReference type="Proteomes" id="UP000070720">
    <property type="component" value="Chromosome 4"/>
</dbReference>
<reference evidence="2" key="4">
    <citation type="submission" date="2017-01" db="UniProtKB">
        <authorList>
            <consortium name="EnsemblFungi"/>
        </authorList>
    </citation>
    <scope>IDENTIFICATION</scope>
    <source>
        <strain evidence="2">PH-1 / ATCC MYA-4620 / FGSC 9075 / NRRL 31084</strain>
    </source>
</reference>
<sequence>MGIRWADFRYCQFVFSYVRFFGEAHKSSFLLHPSRLWCGDVLTQLCSKSHYLTPASLGPWSSALRDWDPEQGSQNCPLQRYGSDLQRITRRVGERLNKQDCLLMMVDEIGQM</sequence>
<evidence type="ECO:0000313" key="2">
    <source>
        <dbReference type="EnsemblFungi" id="CEF85087"/>
    </source>
</evidence>
<gene>
    <name evidence="1" type="ORF">FGRAMPH1_01T27045</name>
</gene>
<dbReference type="HOGENOM" id="CLU_2146103_0_0_1"/>
<reference evidence="2 3" key="2">
    <citation type="journal article" date="2010" name="Nature">
        <title>Comparative genomics reveals mobile pathogenicity chromosomes in Fusarium.</title>
        <authorList>
            <person name="Ma L.J."/>
            <person name="van der Does H.C."/>
            <person name="Borkovich K.A."/>
            <person name="Coleman J.J."/>
            <person name="Daboussi M.J."/>
            <person name="Di Pietro A."/>
            <person name="Dufresne M."/>
            <person name="Freitag M."/>
            <person name="Grabherr M."/>
            <person name="Henrissat B."/>
            <person name="Houterman P.M."/>
            <person name="Kang S."/>
            <person name="Shim W.B."/>
            <person name="Woloshuk C."/>
            <person name="Xie X."/>
            <person name="Xu J.R."/>
            <person name="Antoniw J."/>
            <person name="Baker S.E."/>
            <person name="Bluhm B.H."/>
            <person name="Breakspear A."/>
            <person name="Brown D.W."/>
            <person name="Butchko R.A."/>
            <person name="Chapman S."/>
            <person name="Coulson R."/>
            <person name="Coutinho P.M."/>
            <person name="Danchin E.G."/>
            <person name="Diener A."/>
            <person name="Gale L.R."/>
            <person name="Gardiner D.M."/>
            <person name="Goff S."/>
            <person name="Hammond-Kosack K.E."/>
            <person name="Hilburn K."/>
            <person name="Hua-Van A."/>
            <person name="Jonkers W."/>
            <person name="Kazan K."/>
            <person name="Kodira C.D."/>
            <person name="Koehrsen M."/>
            <person name="Kumar L."/>
            <person name="Lee Y.H."/>
            <person name="Li L."/>
            <person name="Manners J.M."/>
            <person name="Miranda-Saavedra D."/>
            <person name="Mukherjee M."/>
            <person name="Park G."/>
            <person name="Park J."/>
            <person name="Park S.Y."/>
            <person name="Proctor R.H."/>
            <person name="Regev A."/>
            <person name="Ruiz-Roldan M.C."/>
            <person name="Sain D."/>
            <person name="Sakthikumar S."/>
            <person name="Sykes S."/>
            <person name="Schwartz D.C."/>
            <person name="Turgeon B.G."/>
            <person name="Wapinski I."/>
            <person name="Yoder O."/>
            <person name="Young S."/>
            <person name="Zeng Q."/>
            <person name="Zhou S."/>
            <person name="Galagan J."/>
            <person name="Cuomo C.A."/>
            <person name="Kistler H.C."/>
            <person name="Rep M."/>
        </authorList>
    </citation>
    <scope>GENOME REANNOTATION</scope>
    <source>
        <strain evidence="3">ATCC MYA-4620 / CBS 123657 / FGSC 9075 / NRRL 31084 / PH-1</strain>
        <strain evidence="2">PH-1 / ATCC MYA-4620 / FGSC 9075 / NRRL 31084</strain>
    </source>
</reference>
<dbReference type="EMBL" id="HG970335">
    <property type="protein sequence ID" value="CEF85087.1"/>
    <property type="molecule type" value="Genomic_DNA"/>
</dbReference>
<dbReference type="AlphaFoldDB" id="I1S9R0"/>
<keyword evidence="3" id="KW-1185">Reference proteome</keyword>
<reference evidence="2 3" key="1">
    <citation type="journal article" date="2007" name="Science">
        <title>The Fusarium graminearum genome reveals a link between localized polymorphism and pathogen specialization.</title>
        <authorList>
            <person name="Cuomo C.A."/>
            <person name="Gueldener U."/>
            <person name="Xu J.-R."/>
            <person name="Trail F."/>
            <person name="Turgeon B.G."/>
            <person name="Di Pietro A."/>
            <person name="Walton J.D."/>
            <person name="Ma L.-J."/>
            <person name="Baker S.E."/>
            <person name="Rep M."/>
            <person name="Adam G."/>
            <person name="Antoniw J."/>
            <person name="Baldwin T."/>
            <person name="Calvo S.E."/>
            <person name="Chang Y.-L."/>
            <person name="DeCaprio D."/>
            <person name="Gale L.R."/>
            <person name="Gnerre S."/>
            <person name="Goswami R.S."/>
            <person name="Hammond-Kosack K."/>
            <person name="Harris L.J."/>
            <person name="Hilburn K."/>
            <person name="Kennell J.C."/>
            <person name="Kroken S."/>
            <person name="Magnuson J.K."/>
            <person name="Mannhaupt G."/>
            <person name="Mauceli E.W."/>
            <person name="Mewes H.-W."/>
            <person name="Mitterbauer R."/>
            <person name="Muehlbauer G."/>
            <person name="Muensterkoetter M."/>
            <person name="Nelson D."/>
            <person name="O'Donnell K."/>
            <person name="Ouellet T."/>
            <person name="Qi W."/>
            <person name="Quesneville H."/>
            <person name="Roncero M.I.G."/>
            <person name="Seong K.-Y."/>
            <person name="Tetko I.V."/>
            <person name="Urban M."/>
            <person name="Waalwijk C."/>
            <person name="Ward T.J."/>
            <person name="Yao J."/>
            <person name="Birren B.W."/>
            <person name="Kistler H.C."/>
        </authorList>
    </citation>
    <scope>NUCLEOTIDE SEQUENCE [LARGE SCALE GENOMIC DNA]</scope>
    <source>
        <strain evidence="3">ATCC MYA-4620 / CBS 123657 / FGSC 9075 / NRRL 31084 / PH-1</strain>
        <strain evidence="2">PH-1 / ATCC MYA-4620 / FGSC 9075 / NRRL 31084</strain>
    </source>
</reference>
<dbReference type="EnsemblFungi" id="CEF85087">
    <property type="protein sequence ID" value="CEF85087"/>
    <property type="gene ID" value="FGRRES_13591"/>
</dbReference>